<organism evidence="2">
    <name type="scientific">Arundo donax</name>
    <name type="common">Giant reed</name>
    <name type="synonym">Donax arundinaceus</name>
    <dbReference type="NCBI Taxonomy" id="35708"/>
    <lineage>
        <taxon>Eukaryota</taxon>
        <taxon>Viridiplantae</taxon>
        <taxon>Streptophyta</taxon>
        <taxon>Embryophyta</taxon>
        <taxon>Tracheophyta</taxon>
        <taxon>Spermatophyta</taxon>
        <taxon>Magnoliopsida</taxon>
        <taxon>Liliopsida</taxon>
        <taxon>Poales</taxon>
        <taxon>Poaceae</taxon>
        <taxon>PACMAD clade</taxon>
        <taxon>Arundinoideae</taxon>
        <taxon>Arundineae</taxon>
        <taxon>Arundo</taxon>
    </lineage>
</organism>
<dbReference type="EMBL" id="GBRH01183008">
    <property type="protein sequence ID" value="JAE14888.1"/>
    <property type="molecule type" value="Transcribed_RNA"/>
</dbReference>
<keyword evidence="1" id="KW-1133">Transmembrane helix</keyword>
<reference evidence="2" key="1">
    <citation type="submission" date="2014-09" db="EMBL/GenBank/DDBJ databases">
        <authorList>
            <person name="Magalhaes I.L.F."/>
            <person name="Oliveira U."/>
            <person name="Santos F.R."/>
            <person name="Vidigal T.H.D.A."/>
            <person name="Brescovit A.D."/>
            <person name="Santos A.J."/>
        </authorList>
    </citation>
    <scope>NUCLEOTIDE SEQUENCE</scope>
    <source>
        <tissue evidence="2">Shoot tissue taken approximately 20 cm above the soil surface</tissue>
    </source>
</reference>
<sequence>MKCSDDIGERFILGFIVLTLVAGTLLVLIFSSAYLSPSGVIPKKLRCAGY</sequence>
<dbReference type="AlphaFoldDB" id="A0A0A9G2M3"/>
<feature type="transmembrane region" description="Helical" evidence="1">
    <location>
        <begin position="12"/>
        <end position="35"/>
    </location>
</feature>
<evidence type="ECO:0000256" key="1">
    <source>
        <dbReference type="SAM" id="Phobius"/>
    </source>
</evidence>
<proteinExistence type="predicted"/>
<evidence type="ECO:0000313" key="2">
    <source>
        <dbReference type="EMBL" id="JAE14888.1"/>
    </source>
</evidence>
<protein>
    <submittedName>
        <fullName evidence="2">Uncharacterized protein</fullName>
    </submittedName>
</protein>
<accession>A0A0A9G2M3</accession>
<keyword evidence="1" id="KW-0812">Transmembrane</keyword>
<reference evidence="2" key="2">
    <citation type="journal article" date="2015" name="Data Brief">
        <title>Shoot transcriptome of the giant reed, Arundo donax.</title>
        <authorList>
            <person name="Barrero R.A."/>
            <person name="Guerrero F.D."/>
            <person name="Moolhuijzen P."/>
            <person name="Goolsby J.A."/>
            <person name="Tidwell J."/>
            <person name="Bellgard S.E."/>
            <person name="Bellgard M.I."/>
        </authorList>
    </citation>
    <scope>NUCLEOTIDE SEQUENCE</scope>
    <source>
        <tissue evidence="2">Shoot tissue taken approximately 20 cm above the soil surface</tissue>
    </source>
</reference>
<keyword evidence="1" id="KW-0472">Membrane</keyword>
<name>A0A0A9G2M3_ARUDO</name>